<sequence>MSKSALILRHLAFEYLGSLAPVLEEEGYQLVHAETLTVTGQSMLRAWLQDLPA</sequence>
<reference evidence="1 2" key="1">
    <citation type="submission" date="2024-10" db="EMBL/GenBank/DDBJ databases">
        <title>Isolation, draft genome sequencing and identification of Phyllobacterium sp. NSA23, isolated from leaf soil.</title>
        <authorList>
            <person name="Akita H."/>
        </authorList>
    </citation>
    <scope>NUCLEOTIDE SEQUENCE [LARGE SCALE GENOMIC DNA]</scope>
    <source>
        <strain evidence="1 2">NSA23</strain>
    </source>
</reference>
<comment type="caution">
    <text evidence="1">The sequence shown here is derived from an EMBL/GenBank/DDBJ whole genome shotgun (WGS) entry which is preliminary data.</text>
</comment>
<dbReference type="EMBL" id="BAAFZP010000002">
    <property type="protein sequence ID" value="GAB1584745.1"/>
    <property type="molecule type" value="Genomic_DNA"/>
</dbReference>
<dbReference type="Proteomes" id="UP001628091">
    <property type="component" value="Unassembled WGS sequence"/>
</dbReference>
<organism evidence="1 2">
    <name type="scientific">Phyllobacterium phragmitis</name>
    <dbReference type="NCBI Taxonomy" id="2670329"/>
    <lineage>
        <taxon>Bacteria</taxon>
        <taxon>Pseudomonadati</taxon>
        <taxon>Pseudomonadota</taxon>
        <taxon>Alphaproteobacteria</taxon>
        <taxon>Hyphomicrobiales</taxon>
        <taxon>Phyllobacteriaceae</taxon>
        <taxon>Phyllobacterium</taxon>
    </lineage>
</organism>
<proteinExistence type="predicted"/>
<keyword evidence="2" id="KW-1185">Reference proteome</keyword>
<protein>
    <submittedName>
        <fullName evidence="1">Uncharacterized protein</fullName>
    </submittedName>
</protein>
<dbReference type="RefSeq" id="WP_407867092.1">
    <property type="nucleotide sequence ID" value="NZ_BAAFZP010000002.1"/>
</dbReference>
<evidence type="ECO:0000313" key="2">
    <source>
        <dbReference type="Proteomes" id="UP001628091"/>
    </source>
</evidence>
<name>A0ABQ0H761_9HYPH</name>
<accession>A0ABQ0H761</accession>
<gene>
    <name evidence="1" type="ORF">PPNSA23_46880</name>
</gene>
<evidence type="ECO:0000313" key="1">
    <source>
        <dbReference type="EMBL" id="GAB1584745.1"/>
    </source>
</evidence>